<accession>A0A3L8PTN0</accession>
<feature type="domain" description="FMN-binding" evidence="18">
    <location>
        <begin position="150"/>
        <end position="251"/>
    </location>
</feature>
<comment type="caution">
    <text evidence="16">Lacks conserved residue(s) required for the propagation of feature annotation.</text>
</comment>
<keyword evidence="9 16" id="KW-1133">Transmembrane helix</keyword>
<keyword evidence="15 16" id="KW-0739">Sodium transport</keyword>
<dbReference type="InterPro" id="IPR007329">
    <property type="entry name" value="FMN-bd"/>
</dbReference>
<evidence type="ECO:0000313" key="19">
    <source>
        <dbReference type="EMBL" id="RLV58169.1"/>
    </source>
</evidence>
<dbReference type="GO" id="GO:0006814">
    <property type="term" value="P:sodium ion transport"/>
    <property type="evidence" value="ECO:0007669"/>
    <property type="project" value="UniProtKB-UniRule"/>
</dbReference>
<comment type="function">
    <text evidence="16">NQR complex catalyzes the reduction of ubiquinone-1 to ubiquinol by two successive reactions, coupled with the transport of Na(+) ions from the cytoplasm to the periplasm. NqrA to NqrE are probably involved in the second step, the conversion of ubisemiquinone to ubiquinol.</text>
</comment>
<evidence type="ECO:0000256" key="9">
    <source>
        <dbReference type="ARBA" id="ARBA00022989"/>
    </source>
</evidence>
<evidence type="ECO:0000256" key="4">
    <source>
        <dbReference type="ARBA" id="ARBA00022553"/>
    </source>
</evidence>
<keyword evidence="10 16" id="KW-0520">NAD</keyword>
<protein>
    <recommendedName>
        <fullName evidence="16 17">Na(+)-translocating NADH-quinone reductase subunit C</fullName>
        <shortName evidence="16 17">Na(+)-NQR subunit C</shortName>
        <shortName evidence="16 17">Na(+)-translocating NQR subunit C</shortName>
        <ecNumber evidence="16 17">7.2.1.1</ecNumber>
    </recommendedName>
    <alternativeName>
        <fullName evidence="16 17">NQR complex subunit C</fullName>
    </alternativeName>
    <alternativeName>
        <fullName evidence="16 17">NQR-1 subunit C</fullName>
    </alternativeName>
</protein>
<dbReference type="AlphaFoldDB" id="A0A3L8PTN0"/>
<keyword evidence="1 16" id="KW-0813">Transport</keyword>
<comment type="catalytic activity">
    <reaction evidence="16 17">
        <text>a ubiquinone + n Na(+)(in) + NADH + H(+) = a ubiquinol + n Na(+)(out) + NAD(+)</text>
        <dbReference type="Rhea" id="RHEA:47748"/>
        <dbReference type="Rhea" id="RHEA-COMP:9565"/>
        <dbReference type="Rhea" id="RHEA-COMP:9566"/>
        <dbReference type="ChEBI" id="CHEBI:15378"/>
        <dbReference type="ChEBI" id="CHEBI:16389"/>
        <dbReference type="ChEBI" id="CHEBI:17976"/>
        <dbReference type="ChEBI" id="CHEBI:29101"/>
        <dbReference type="ChEBI" id="CHEBI:57540"/>
        <dbReference type="ChEBI" id="CHEBI:57945"/>
        <dbReference type="EC" id="7.2.1.1"/>
    </reaction>
</comment>
<dbReference type="NCBIfam" id="TIGR01938">
    <property type="entry name" value="nqrC"/>
    <property type="match status" value="1"/>
</dbReference>
<keyword evidence="7 16" id="KW-0812">Transmembrane</keyword>
<comment type="caution">
    <text evidence="19">The sequence shown here is derived from an EMBL/GenBank/DDBJ whole genome shotgun (WGS) entry which is preliminary data.</text>
</comment>
<dbReference type="PANTHER" id="PTHR37838:SF1">
    <property type="entry name" value="NA(+)-TRANSLOCATING NADH-QUINONE REDUCTASE SUBUNIT C"/>
    <property type="match status" value="1"/>
</dbReference>
<name>A0A3L8PTN0_9GAMM</name>
<keyword evidence="6 16" id="KW-0288">FMN</keyword>
<evidence type="ECO:0000256" key="15">
    <source>
        <dbReference type="ARBA" id="ARBA00023201"/>
    </source>
</evidence>
<evidence type="ECO:0000256" key="11">
    <source>
        <dbReference type="ARBA" id="ARBA00023053"/>
    </source>
</evidence>
<reference evidence="19 20" key="1">
    <citation type="submission" date="2018-09" db="EMBL/GenBank/DDBJ databases">
        <title>Phylogeny of the Shewanellaceae, and recommendation for two new genera, Pseudoshewanella and Parashewanella.</title>
        <authorList>
            <person name="Wang G."/>
        </authorList>
    </citation>
    <scope>NUCLEOTIDE SEQUENCE [LARGE SCALE GENOMIC DNA]</scope>
    <source>
        <strain evidence="19 20">C51</strain>
    </source>
</reference>
<dbReference type="GO" id="GO:0010181">
    <property type="term" value="F:FMN binding"/>
    <property type="evidence" value="ECO:0007669"/>
    <property type="project" value="UniProtKB-UniRule"/>
</dbReference>
<evidence type="ECO:0000259" key="18">
    <source>
        <dbReference type="SMART" id="SM00900"/>
    </source>
</evidence>
<evidence type="ECO:0000256" key="7">
    <source>
        <dbReference type="ARBA" id="ARBA00022692"/>
    </source>
</evidence>
<dbReference type="RefSeq" id="WP_121840506.1">
    <property type="nucleotide sequence ID" value="NZ_ML014840.1"/>
</dbReference>
<comment type="subunit">
    <text evidence="16 17">Composed of six subunits; NqrA, NqrB, NqrC, NqrD, NqrE and NqrF.</text>
</comment>
<evidence type="ECO:0000256" key="14">
    <source>
        <dbReference type="ARBA" id="ARBA00023136"/>
    </source>
</evidence>
<gene>
    <name evidence="16" type="primary">nqrC</name>
    <name evidence="19" type="ORF">D5018_18690</name>
</gene>
<keyword evidence="14 16" id="KW-0472">Membrane</keyword>
<comment type="cofactor">
    <cofactor evidence="16 17">
        <name>FMN</name>
        <dbReference type="ChEBI" id="CHEBI:58210"/>
    </cofactor>
</comment>
<keyword evidence="4 16" id="KW-0597">Phosphoprotein</keyword>
<evidence type="ECO:0000256" key="12">
    <source>
        <dbReference type="ARBA" id="ARBA00023065"/>
    </source>
</evidence>
<comment type="subcellular location">
    <subcellularLocation>
        <location evidence="16">Cell membrane</location>
        <topology evidence="16">Single-pass membrane protein</topology>
    </subcellularLocation>
</comment>
<dbReference type="NCBIfam" id="NF003749">
    <property type="entry name" value="PRK05346.1-5"/>
    <property type="match status" value="1"/>
</dbReference>
<keyword evidence="2 16" id="KW-1003">Cell membrane</keyword>
<dbReference type="InterPro" id="IPR010204">
    <property type="entry name" value="NqrC"/>
</dbReference>
<sequence length="266" mass="29205">MANANKDSFSRTLLVVVGLCLVCSILVSAAAVMLKPIQDDNKSFDQQKYILEAANLLDTRNLTMTKAEVKKLYDERITAKVVNLKTGDFVKGIDGNTFDMDKASRDPKNSFVPKDDIASVKRVANDAVVYLVRNEQGKLETIILPVKGYGLWSTMYAFLAVKPDMNTIENLVYYKFSGSGETPGLGGEVQNPKWIAKWNGKKLYDDKGNLAIKVTKNPAEAMTVHGVDALSGATLTSNGVQHSLTFWLGNEGFARFIEKVRKGGLS</sequence>
<evidence type="ECO:0000256" key="16">
    <source>
        <dbReference type="HAMAP-Rule" id="MF_00427"/>
    </source>
</evidence>
<evidence type="ECO:0000313" key="20">
    <source>
        <dbReference type="Proteomes" id="UP000281474"/>
    </source>
</evidence>
<keyword evidence="3" id="KW-0997">Cell inner membrane</keyword>
<evidence type="ECO:0000256" key="17">
    <source>
        <dbReference type="PIRNR" id="PIRNR009437"/>
    </source>
</evidence>
<dbReference type="GO" id="GO:0016655">
    <property type="term" value="F:oxidoreductase activity, acting on NAD(P)H, quinone or similar compound as acceptor"/>
    <property type="evidence" value="ECO:0007669"/>
    <property type="project" value="UniProtKB-UniRule"/>
</dbReference>
<organism evidence="19 20">
    <name type="scientific">Parashewanella curva</name>
    <dbReference type="NCBI Taxonomy" id="2338552"/>
    <lineage>
        <taxon>Bacteria</taxon>
        <taxon>Pseudomonadati</taxon>
        <taxon>Pseudomonadota</taxon>
        <taxon>Gammaproteobacteria</taxon>
        <taxon>Alteromonadales</taxon>
        <taxon>Shewanellaceae</taxon>
        <taxon>Parashewanella</taxon>
    </lineage>
</organism>
<comment type="similarity">
    <text evidence="16 17">Belongs to the NqrC family.</text>
</comment>
<dbReference type="NCBIfam" id="NF003748">
    <property type="entry name" value="PRK05346.1-4"/>
    <property type="match status" value="1"/>
</dbReference>
<dbReference type="GO" id="GO:0005886">
    <property type="term" value="C:plasma membrane"/>
    <property type="evidence" value="ECO:0007669"/>
    <property type="project" value="UniProtKB-SubCell"/>
</dbReference>
<evidence type="ECO:0000256" key="6">
    <source>
        <dbReference type="ARBA" id="ARBA00022643"/>
    </source>
</evidence>
<evidence type="ECO:0000256" key="13">
    <source>
        <dbReference type="ARBA" id="ARBA00023075"/>
    </source>
</evidence>
<keyword evidence="12 16" id="KW-0406">Ion transport</keyword>
<feature type="modified residue" description="FMN phosphoryl threonine" evidence="16">
    <location>
        <position position="234"/>
    </location>
</feature>
<dbReference type="PIRSF" id="PIRSF009437">
    <property type="entry name" value="NQR-1_subunit_C"/>
    <property type="match status" value="1"/>
</dbReference>
<keyword evidence="5 16" id="KW-0285">Flavoprotein</keyword>
<evidence type="ECO:0000256" key="1">
    <source>
        <dbReference type="ARBA" id="ARBA00022448"/>
    </source>
</evidence>
<dbReference type="SMART" id="SM00900">
    <property type="entry name" value="FMN_bind"/>
    <property type="match status" value="1"/>
</dbReference>
<keyword evidence="13 16" id="KW-0830">Ubiquinone</keyword>
<keyword evidence="11 16" id="KW-0915">Sodium</keyword>
<dbReference type="Pfam" id="PF04205">
    <property type="entry name" value="FMN_bind"/>
    <property type="match status" value="1"/>
</dbReference>
<dbReference type="Proteomes" id="UP000281474">
    <property type="component" value="Unassembled WGS sequence"/>
</dbReference>
<dbReference type="PANTHER" id="PTHR37838">
    <property type="entry name" value="NA(+)-TRANSLOCATING NADH-QUINONE REDUCTASE SUBUNIT C"/>
    <property type="match status" value="1"/>
</dbReference>
<proteinExistence type="inferred from homology"/>
<dbReference type="EMBL" id="QZEI01000091">
    <property type="protein sequence ID" value="RLV58169.1"/>
    <property type="molecule type" value="Genomic_DNA"/>
</dbReference>
<keyword evidence="20" id="KW-1185">Reference proteome</keyword>
<evidence type="ECO:0000256" key="3">
    <source>
        <dbReference type="ARBA" id="ARBA00022519"/>
    </source>
</evidence>
<evidence type="ECO:0000256" key="8">
    <source>
        <dbReference type="ARBA" id="ARBA00022967"/>
    </source>
</evidence>
<dbReference type="HAMAP" id="MF_00427">
    <property type="entry name" value="NqrC"/>
    <property type="match status" value="1"/>
</dbReference>
<evidence type="ECO:0000256" key="10">
    <source>
        <dbReference type="ARBA" id="ARBA00023027"/>
    </source>
</evidence>
<evidence type="ECO:0000256" key="2">
    <source>
        <dbReference type="ARBA" id="ARBA00022475"/>
    </source>
</evidence>
<dbReference type="EC" id="7.2.1.1" evidence="16 17"/>
<dbReference type="OrthoDB" id="9786835at2"/>
<keyword evidence="8 16" id="KW-1278">Translocase</keyword>
<evidence type="ECO:0000256" key="5">
    <source>
        <dbReference type="ARBA" id="ARBA00022630"/>
    </source>
</evidence>